<feature type="domain" description="ABC transporter" evidence="7">
    <location>
        <begin position="25"/>
        <end position="269"/>
    </location>
</feature>
<dbReference type="SUPFAM" id="SSF52540">
    <property type="entry name" value="P-loop containing nucleoside triphosphate hydrolases"/>
    <property type="match status" value="1"/>
</dbReference>
<keyword evidence="3" id="KW-0547">Nucleotide-binding</keyword>
<dbReference type="PROSITE" id="PS00211">
    <property type="entry name" value="ABC_TRANSPORTER_1"/>
    <property type="match status" value="1"/>
</dbReference>
<dbReference type="InterPro" id="IPR012693">
    <property type="entry name" value="ABC_transpr_PhnC"/>
</dbReference>
<keyword evidence="5" id="KW-1278">Translocase</keyword>
<dbReference type="GO" id="GO:0005524">
    <property type="term" value="F:ATP binding"/>
    <property type="evidence" value="ECO:0007669"/>
    <property type="project" value="UniProtKB-KW"/>
</dbReference>
<dbReference type="GO" id="GO:0015416">
    <property type="term" value="F:ABC-type phosphonate transporter activity"/>
    <property type="evidence" value="ECO:0007669"/>
    <property type="project" value="InterPro"/>
</dbReference>
<dbReference type="GO" id="GO:0016887">
    <property type="term" value="F:ATP hydrolysis activity"/>
    <property type="evidence" value="ECO:0007669"/>
    <property type="project" value="InterPro"/>
</dbReference>
<dbReference type="InterPro" id="IPR050086">
    <property type="entry name" value="MetN_ABC_transporter-like"/>
</dbReference>
<evidence type="ECO:0000313" key="9">
    <source>
        <dbReference type="Proteomes" id="UP000586095"/>
    </source>
</evidence>
<dbReference type="SMART" id="SM00382">
    <property type="entry name" value="AAA"/>
    <property type="match status" value="1"/>
</dbReference>
<evidence type="ECO:0000256" key="5">
    <source>
        <dbReference type="ARBA" id="ARBA00022967"/>
    </source>
</evidence>
<dbReference type="PANTHER" id="PTHR43166">
    <property type="entry name" value="AMINO ACID IMPORT ATP-BINDING PROTEIN"/>
    <property type="match status" value="1"/>
</dbReference>
<evidence type="ECO:0000259" key="7">
    <source>
        <dbReference type="PROSITE" id="PS50893"/>
    </source>
</evidence>
<dbReference type="NCBIfam" id="TIGR02315">
    <property type="entry name" value="ABC_phnC"/>
    <property type="match status" value="1"/>
</dbReference>
<keyword evidence="1" id="KW-0813">Transport</keyword>
<organism evidence="8 9">
    <name type="scientific">Leucobacter aridicollis</name>
    <dbReference type="NCBI Taxonomy" id="283878"/>
    <lineage>
        <taxon>Bacteria</taxon>
        <taxon>Bacillati</taxon>
        <taxon>Actinomycetota</taxon>
        <taxon>Actinomycetes</taxon>
        <taxon>Micrococcales</taxon>
        <taxon>Microbacteriaceae</taxon>
        <taxon>Leucobacter</taxon>
    </lineage>
</organism>
<dbReference type="CDD" id="cd03256">
    <property type="entry name" value="ABC_PhnC_transporter"/>
    <property type="match status" value="1"/>
</dbReference>
<keyword evidence="6" id="KW-0472">Membrane</keyword>
<dbReference type="AlphaFoldDB" id="A0A852QWH3"/>
<evidence type="ECO:0000313" key="8">
    <source>
        <dbReference type="EMBL" id="NYD26693.1"/>
    </source>
</evidence>
<name>A0A852QWH3_9MICO</name>
<dbReference type="InterPro" id="IPR027417">
    <property type="entry name" value="P-loop_NTPase"/>
</dbReference>
<keyword evidence="2" id="KW-1003">Cell membrane</keyword>
<keyword evidence="4 8" id="KW-0067">ATP-binding</keyword>
<dbReference type="InterPro" id="IPR003593">
    <property type="entry name" value="AAA+_ATPase"/>
</dbReference>
<evidence type="ECO:0000256" key="1">
    <source>
        <dbReference type="ARBA" id="ARBA00022448"/>
    </source>
</evidence>
<accession>A0A852QWH3</accession>
<evidence type="ECO:0000256" key="3">
    <source>
        <dbReference type="ARBA" id="ARBA00022741"/>
    </source>
</evidence>
<dbReference type="Pfam" id="PF00005">
    <property type="entry name" value="ABC_tran"/>
    <property type="match status" value="1"/>
</dbReference>
<sequence length="286" mass="30030">MSTQVRRPGAAAGVGAEDASTPWGIALEGVTVRYPNGTVGLNNVSLDIPPGSMVAIVGLSGSGKSTLIRTINGLVPVSSGVLRVGGATVSAARPGALRALRGEIGMVFQGFNLAGRASVLQNVLVGRLAHTPLWRTLLGAYRPADREIAYEALDSVGILHKLYARASDLSGGQQQRVAIARALAQQPKIVLADEPVASLDPPTAHGVMRDLRRINTERDLTVLVNLHLLDLAREYGVRMIGMRAGEVVYDGPAATATDRDFERIYGRAIGAADSLGGDASRERGVQ</sequence>
<dbReference type="PROSITE" id="PS50893">
    <property type="entry name" value="ABC_TRANSPORTER_2"/>
    <property type="match status" value="1"/>
</dbReference>
<dbReference type="GO" id="GO:0016020">
    <property type="term" value="C:membrane"/>
    <property type="evidence" value="ECO:0007669"/>
    <property type="project" value="InterPro"/>
</dbReference>
<comment type="caution">
    <text evidence="8">The sequence shown here is derived from an EMBL/GenBank/DDBJ whole genome shotgun (WGS) entry which is preliminary data.</text>
</comment>
<evidence type="ECO:0000256" key="2">
    <source>
        <dbReference type="ARBA" id="ARBA00022475"/>
    </source>
</evidence>
<dbReference type="Proteomes" id="UP000586095">
    <property type="component" value="Unassembled WGS sequence"/>
</dbReference>
<dbReference type="EMBL" id="JACCBD010000001">
    <property type="protein sequence ID" value="NYD26693.1"/>
    <property type="molecule type" value="Genomic_DNA"/>
</dbReference>
<gene>
    <name evidence="8" type="ORF">BJ960_001496</name>
</gene>
<dbReference type="PANTHER" id="PTHR43166:SF6">
    <property type="entry name" value="PHOSPHONATES IMPORT ATP-BINDING PROTEIN PHNC"/>
    <property type="match status" value="1"/>
</dbReference>
<proteinExistence type="predicted"/>
<protein>
    <submittedName>
        <fullName evidence="8">Phosphonate transport system ATP-binding protein</fullName>
    </submittedName>
</protein>
<keyword evidence="9" id="KW-1185">Reference proteome</keyword>
<evidence type="ECO:0000256" key="4">
    <source>
        <dbReference type="ARBA" id="ARBA00022840"/>
    </source>
</evidence>
<dbReference type="Gene3D" id="3.40.50.300">
    <property type="entry name" value="P-loop containing nucleotide triphosphate hydrolases"/>
    <property type="match status" value="1"/>
</dbReference>
<dbReference type="InterPro" id="IPR003439">
    <property type="entry name" value="ABC_transporter-like_ATP-bd"/>
</dbReference>
<dbReference type="InterPro" id="IPR017871">
    <property type="entry name" value="ABC_transporter-like_CS"/>
</dbReference>
<evidence type="ECO:0000256" key="6">
    <source>
        <dbReference type="ARBA" id="ARBA00023136"/>
    </source>
</evidence>
<reference evidence="8 9" key="1">
    <citation type="submission" date="2020-07" db="EMBL/GenBank/DDBJ databases">
        <title>Sequencing the genomes of 1000 actinobacteria strains.</title>
        <authorList>
            <person name="Klenk H.-P."/>
        </authorList>
    </citation>
    <scope>NUCLEOTIDE SEQUENCE [LARGE SCALE GENOMIC DNA]</scope>
    <source>
        <strain evidence="8 9">DSM 17380</strain>
    </source>
</reference>